<dbReference type="AlphaFoldDB" id="A0A5N6KGV1"/>
<keyword evidence="2" id="KW-1185">Reference proteome</keyword>
<protein>
    <submittedName>
        <fullName evidence="1">Uncharacterized protein</fullName>
    </submittedName>
</protein>
<reference evidence="1 2" key="1">
    <citation type="submission" date="2019-06" db="EMBL/GenBank/DDBJ databases">
        <title>Genome Sequence of the Brown Rot Fungal Pathogen Monilinia laxa.</title>
        <authorList>
            <person name="De Miccolis Angelini R.M."/>
            <person name="Landi L."/>
            <person name="Abate D."/>
            <person name="Pollastro S."/>
            <person name="Romanazzi G."/>
            <person name="Faretra F."/>
        </authorList>
    </citation>
    <scope>NUCLEOTIDE SEQUENCE [LARGE SCALE GENOMIC DNA]</scope>
    <source>
        <strain evidence="1 2">Mlax316</strain>
    </source>
</reference>
<dbReference type="Proteomes" id="UP000326757">
    <property type="component" value="Unassembled WGS sequence"/>
</dbReference>
<comment type="caution">
    <text evidence="1">The sequence shown here is derived from an EMBL/GenBank/DDBJ whole genome shotgun (WGS) entry which is preliminary data.</text>
</comment>
<gene>
    <name evidence="1" type="ORF">EYC80_006318</name>
</gene>
<dbReference type="EMBL" id="VIGI01000003">
    <property type="protein sequence ID" value="KAB8303013.1"/>
    <property type="molecule type" value="Genomic_DNA"/>
</dbReference>
<proteinExistence type="predicted"/>
<evidence type="ECO:0000313" key="2">
    <source>
        <dbReference type="Proteomes" id="UP000326757"/>
    </source>
</evidence>
<name>A0A5N6KGV1_MONLA</name>
<organism evidence="1 2">
    <name type="scientific">Monilinia laxa</name>
    <name type="common">Brown rot fungus</name>
    <name type="synonym">Sclerotinia laxa</name>
    <dbReference type="NCBI Taxonomy" id="61186"/>
    <lineage>
        <taxon>Eukaryota</taxon>
        <taxon>Fungi</taxon>
        <taxon>Dikarya</taxon>
        <taxon>Ascomycota</taxon>
        <taxon>Pezizomycotina</taxon>
        <taxon>Leotiomycetes</taxon>
        <taxon>Helotiales</taxon>
        <taxon>Sclerotiniaceae</taxon>
        <taxon>Monilinia</taxon>
    </lineage>
</organism>
<evidence type="ECO:0000313" key="1">
    <source>
        <dbReference type="EMBL" id="KAB8303013.1"/>
    </source>
</evidence>
<accession>A0A5N6KGV1</accession>
<sequence>MRDVIYAIYNSETVPLMMSIKETSFQKGSKQFGNHVKVSYDFPHFNACNSNAHNSCVYPSVIPTITPAMKGTSCRK</sequence>